<evidence type="ECO:0000313" key="1">
    <source>
        <dbReference type="EMBL" id="MBC5668354.1"/>
    </source>
</evidence>
<protein>
    <submittedName>
        <fullName evidence="1">Uncharacterized protein</fullName>
    </submittedName>
</protein>
<organism evidence="1 2">
    <name type="scientific">Eubacterium segne</name>
    <dbReference type="NCBI Taxonomy" id="2763045"/>
    <lineage>
        <taxon>Bacteria</taxon>
        <taxon>Bacillati</taxon>
        <taxon>Bacillota</taxon>
        <taxon>Clostridia</taxon>
        <taxon>Eubacteriales</taxon>
        <taxon>Eubacteriaceae</taxon>
        <taxon>Eubacterium</taxon>
    </lineage>
</organism>
<reference evidence="1 2" key="1">
    <citation type="submission" date="2020-08" db="EMBL/GenBank/DDBJ databases">
        <title>Genome public.</title>
        <authorList>
            <person name="Liu C."/>
            <person name="Sun Q."/>
        </authorList>
    </citation>
    <scope>NUCLEOTIDE SEQUENCE [LARGE SCALE GENOMIC DNA]</scope>
    <source>
        <strain evidence="1 2">BX4</strain>
    </source>
</reference>
<accession>A0ABR7F413</accession>
<evidence type="ECO:0000313" key="2">
    <source>
        <dbReference type="Proteomes" id="UP000597877"/>
    </source>
</evidence>
<dbReference type="Proteomes" id="UP000597877">
    <property type="component" value="Unassembled WGS sequence"/>
</dbReference>
<comment type="caution">
    <text evidence="1">The sequence shown here is derived from an EMBL/GenBank/DDBJ whole genome shotgun (WGS) entry which is preliminary data.</text>
</comment>
<dbReference type="RefSeq" id="WP_118589887.1">
    <property type="nucleotide sequence ID" value="NZ_JACOOZ010000007.1"/>
</dbReference>
<dbReference type="EMBL" id="JACOOZ010000007">
    <property type="protein sequence ID" value="MBC5668354.1"/>
    <property type="molecule type" value="Genomic_DNA"/>
</dbReference>
<keyword evidence="2" id="KW-1185">Reference proteome</keyword>
<proteinExistence type="predicted"/>
<sequence length="173" mass="20427">MKAYEDISHKKKMFITPYVLSDKEYAVTWQQEQNELKEQNMSKVSEKYILIGGDNAIITEKGEAVRSKSEKIIADKLYMKKIPYVYEQPLYLKGYGYVVPDFKILNVRTKKEYYLEHFGMMDDYEYAKNAIKKIECFQKNEIYPGEKLLITLEASDSPLNMIILEKMVNKYLL</sequence>
<name>A0ABR7F413_9FIRM</name>
<gene>
    <name evidence="1" type="ORF">H8S00_10195</name>
</gene>